<dbReference type="Proteomes" id="UP000095705">
    <property type="component" value="Unassembled WGS sequence"/>
</dbReference>
<evidence type="ECO:0008006" key="3">
    <source>
        <dbReference type="Google" id="ProtNLM"/>
    </source>
</evidence>
<organism evidence="1 2">
    <name type="scientific">Streptomyces subrutilus</name>
    <dbReference type="NCBI Taxonomy" id="36818"/>
    <lineage>
        <taxon>Bacteria</taxon>
        <taxon>Bacillati</taxon>
        <taxon>Actinomycetota</taxon>
        <taxon>Actinomycetes</taxon>
        <taxon>Kitasatosporales</taxon>
        <taxon>Streptomycetaceae</taxon>
        <taxon>Streptomyces</taxon>
    </lineage>
</organism>
<dbReference type="AlphaFoldDB" id="A0A1E5NZP7"/>
<dbReference type="STRING" id="36818.BGK67_32490"/>
<proteinExistence type="predicted"/>
<gene>
    <name evidence="1" type="ORF">BGK67_32490</name>
</gene>
<comment type="caution">
    <text evidence="1">The sequence shown here is derived from an EMBL/GenBank/DDBJ whole genome shotgun (WGS) entry which is preliminary data.</text>
</comment>
<name>A0A1E5NZP7_9ACTN</name>
<accession>A0A1E5NZP7</accession>
<dbReference type="EMBL" id="MEHK01000002">
    <property type="protein sequence ID" value="OEJ22292.1"/>
    <property type="molecule type" value="Genomic_DNA"/>
</dbReference>
<evidence type="ECO:0000313" key="1">
    <source>
        <dbReference type="EMBL" id="OEJ22292.1"/>
    </source>
</evidence>
<sequence length="179" mass="19796">MVRLCDELYAGLGEPAPRDIDELIDRIAGYLSEYRGDPARPVRIVRRDFPQGLGPVSGLWLDRESEDVIVVAKSTSPFHALVILGHEIWHMVRGHCGTHVLGTQVATRLLGDELLDADDLDEALRLVAARTHAVPGDEAEAEQYGRMMGRRFRHLVEFDPAQRILEGPAARIQASLGDG</sequence>
<protein>
    <recommendedName>
        <fullName evidence="3">Toxin-antitoxin system, toxin component</fullName>
    </recommendedName>
</protein>
<evidence type="ECO:0000313" key="2">
    <source>
        <dbReference type="Proteomes" id="UP000095705"/>
    </source>
</evidence>
<reference evidence="1 2" key="1">
    <citation type="submission" date="2016-08" db="EMBL/GenBank/DDBJ databases">
        <title>The complete genome of Streptomyces subrutilus 10-1-1.</title>
        <authorList>
            <person name="Chen X."/>
        </authorList>
    </citation>
    <scope>NUCLEOTIDE SEQUENCE [LARGE SCALE GENOMIC DNA]</scope>
    <source>
        <strain evidence="1 2">10-1-1</strain>
    </source>
</reference>
<keyword evidence="2" id="KW-1185">Reference proteome</keyword>